<name>A0AAE1NEW1_9EUCA</name>
<keyword evidence="1" id="KW-0175">Coiled coil</keyword>
<dbReference type="EMBL" id="JAWZYT010006130">
    <property type="protein sequence ID" value="KAK4288789.1"/>
    <property type="molecule type" value="Genomic_DNA"/>
</dbReference>
<evidence type="ECO:0000256" key="1">
    <source>
        <dbReference type="SAM" id="Coils"/>
    </source>
</evidence>
<keyword evidence="3" id="KW-1185">Reference proteome</keyword>
<evidence type="ECO:0000313" key="2">
    <source>
        <dbReference type="EMBL" id="KAK4288789.1"/>
    </source>
</evidence>
<evidence type="ECO:0000313" key="3">
    <source>
        <dbReference type="Proteomes" id="UP001292094"/>
    </source>
</evidence>
<feature type="coiled-coil region" evidence="1">
    <location>
        <begin position="9"/>
        <end position="43"/>
    </location>
</feature>
<protein>
    <submittedName>
        <fullName evidence="2">Uncharacterized protein</fullName>
    </submittedName>
</protein>
<proteinExistence type="predicted"/>
<comment type="caution">
    <text evidence="2">The sequence shown here is derived from an EMBL/GenBank/DDBJ whole genome shotgun (WGS) entry which is preliminary data.</text>
</comment>
<organism evidence="2 3">
    <name type="scientific">Petrolisthes manimaculis</name>
    <dbReference type="NCBI Taxonomy" id="1843537"/>
    <lineage>
        <taxon>Eukaryota</taxon>
        <taxon>Metazoa</taxon>
        <taxon>Ecdysozoa</taxon>
        <taxon>Arthropoda</taxon>
        <taxon>Crustacea</taxon>
        <taxon>Multicrustacea</taxon>
        <taxon>Malacostraca</taxon>
        <taxon>Eumalacostraca</taxon>
        <taxon>Eucarida</taxon>
        <taxon>Decapoda</taxon>
        <taxon>Pleocyemata</taxon>
        <taxon>Anomura</taxon>
        <taxon>Galatheoidea</taxon>
        <taxon>Porcellanidae</taxon>
        <taxon>Petrolisthes</taxon>
    </lineage>
</organism>
<dbReference type="Proteomes" id="UP001292094">
    <property type="component" value="Unassembled WGS sequence"/>
</dbReference>
<accession>A0AAE1NEW1</accession>
<dbReference type="AlphaFoldDB" id="A0AAE1NEW1"/>
<gene>
    <name evidence="2" type="ORF">Pmani_038205</name>
</gene>
<sequence>MDKECGELLSKLKNIMENINQQIQNLMDQIENLQKKIDASSQSEKKDITAIIGTVIPTHDPDIALVPVLVPLTLVPLLPLTLVPLLSLSLPPILTLSLAHTLFPIHAGGNDRTPTGKQGS</sequence>
<reference evidence="2" key="1">
    <citation type="submission" date="2023-11" db="EMBL/GenBank/DDBJ databases">
        <title>Genome assemblies of two species of porcelain crab, Petrolisthes cinctipes and Petrolisthes manimaculis (Anomura: Porcellanidae).</title>
        <authorList>
            <person name="Angst P."/>
        </authorList>
    </citation>
    <scope>NUCLEOTIDE SEQUENCE</scope>
    <source>
        <strain evidence="2">PB745_02</strain>
        <tissue evidence="2">Gill</tissue>
    </source>
</reference>